<organism evidence="1 2">
    <name type="scientific">Camelimonas fluminis</name>
    <dbReference type="NCBI Taxonomy" id="1576911"/>
    <lineage>
        <taxon>Bacteria</taxon>
        <taxon>Pseudomonadati</taxon>
        <taxon>Pseudomonadota</taxon>
        <taxon>Alphaproteobacteria</taxon>
        <taxon>Hyphomicrobiales</taxon>
        <taxon>Chelatococcaceae</taxon>
        <taxon>Camelimonas</taxon>
    </lineage>
</organism>
<evidence type="ECO:0000313" key="1">
    <source>
        <dbReference type="EMBL" id="MFC3638209.1"/>
    </source>
</evidence>
<accession>A0ABV7UHL8</accession>
<dbReference type="Proteomes" id="UP001595704">
    <property type="component" value="Unassembled WGS sequence"/>
</dbReference>
<sequence>MAKGLSVNGVVNVTINMSPMAAGRRNFGALLIVGPSPVIDTAERIREYAGIEGIAQDFGTSSPEYAAASLFFSQAPKPAIVYLGRWAQTASAAVLHGGVLSAAQQQMSNFTSITDGAFKIDVDGVSKTVTAVDLSAETNLNGVASKITAKLTGATVVWDAVSKRFSVTSGTTGVTSALGYGTAPTSGTDLSALIGITSATASAPVDGVAAESLLDCVTALADMSSEWYGLMVAAPGVAEADHLAVAAFIEAASQSRVYGVTTQNPNVLDPVTTADIASQMEAAKYKRTLCQYSSSSPYAIASLYGRAFTVDFTGNNTTITLKFKQEPGVVAETITESQAATLKDKNCNVFVNYNNDTAIIQEGVMANGYFIDEVHGTDWLQNAVQTDVYNLLYQSQTKIPQTDEGNHLIVTRIEQSLVQAVTNGLVAPGTWNVDGFGQLRQGDLLPKGFYVFAPPISTQVQSDREARKSVPIQVAAKLAGAIHSVNVMINVNR</sequence>
<comment type="caution">
    <text evidence="1">The sequence shown here is derived from an EMBL/GenBank/DDBJ whole genome shotgun (WGS) entry which is preliminary data.</text>
</comment>
<gene>
    <name evidence="1" type="ORF">ACFONL_12645</name>
</gene>
<evidence type="ECO:0000313" key="2">
    <source>
        <dbReference type="Proteomes" id="UP001595704"/>
    </source>
</evidence>
<keyword evidence="2" id="KW-1185">Reference proteome</keyword>
<proteinExistence type="predicted"/>
<reference evidence="2" key="1">
    <citation type="journal article" date="2019" name="Int. J. Syst. Evol. Microbiol.">
        <title>The Global Catalogue of Microorganisms (GCM) 10K type strain sequencing project: providing services to taxonomists for standard genome sequencing and annotation.</title>
        <authorList>
            <consortium name="The Broad Institute Genomics Platform"/>
            <consortium name="The Broad Institute Genome Sequencing Center for Infectious Disease"/>
            <person name="Wu L."/>
            <person name="Ma J."/>
        </authorList>
    </citation>
    <scope>NUCLEOTIDE SEQUENCE [LARGE SCALE GENOMIC DNA]</scope>
    <source>
        <strain evidence="2">KCTC 42282</strain>
    </source>
</reference>
<dbReference type="InterPro" id="IPR021808">
    <property type="entry name" value="DUF3383"/>
</dbReference>
<dbReference type="Pfam" id="PF11863">
    <property type="entry name" value="DUF3383"/>
    <property type="match status" value="1"/>
</dbReference>
<name>A0ABV7UHL8_9HYPH</name>
<dbReference type="RefSeq" id="WP_191320434.1">
    <property type="nucleotide sequence ID" value="NZ_BNCG01000017.1"/>
</dbReference>
<protein>
    <submittedName>
        <fullName evidence="1">DUF3383 domain-containing protein</fullName>
    </submittedName>
</protein>
<dbReference type="EMBL" id="JBHRYC010000061">
    <property type="protein sequence ID" value="MFC3638209.1"/>
    <property type="molecule type" value="Genomic_DNA"/>
</dbReference>